<dbReference type="InterPro" id="IPR036291">
    <property type="entry name" value="NAD(P)-bd_dom_sf"/>
</dbReference>
<dbReference type="SUPFAM" id="SSF51735">
    <property type="entry name" value="NAD(P)-binding Rossmann-fold domains"/>
    <property type="match status" value="1"/>
</dbReference>
<gene>
    <name evidence="2" type="ORF">P378_09590</name>
</gene>
<name>A0A2C6LIY6_9FIRM</name>
<dbReference type="InterPro" id="IPR001509">
    <property type="entry name" value="Epimerase_deHydtase"/>
</dbReference>
<dbReference type="Pfam" id="PF01370">
    <property type="entry name" value="Epimerase"/>
    <property type="match status" value="1"/>
</dbReference>
<comment type="caution">
    <text evidence="2">The sequence shown here is derived from an EMBL/GenBank/DDBJ whole genome shotgun (WGS) entry which is preliminary data.</text>
</comment>
<dbReference type="Proteomes" id="UP000222564">
    <property type="component" value="Unassembled WGS sequence"/>
</dbReference>
<evidence type="ECO:0000313" key="3">
    <source>
        <dbReference type="Proteomes" id="UP000222564"/>
    </source>
</evidence>
<dbReference type="AlphaFoldDB" id="A0A2C6LIY6"/>
<keyword evidence="3" id="KW-1185">Reference proteome</keyword>
<evidence type="ECO:0000259" key="1">
    <source>
        <dbReference type="Pfam" id="PF01370"/>
    </source>
</evidence>
<feature type="domain" description="NAD-dependent epimerase/dehydratase" evidence="1">
    <location>
        <begin position="6"/>
        <end position="78"/>
    </location>
</feature>
<proteinExistence type="predicted"/>
<dbReference type="Gene3D" id="3.40.50.720">
    <property type="entry name" value="NAD(P)-binding Rossmann-like Domain"/>
    <property type="match status" value="1"/>
</dbReference>
<sequence>MTGEKVAILAVTRSRGSQTPDNADITYSTADILDYTTLHHEIRRSQPEIVFHLAGVRPRGRSWGAIQQAYQTNLMGTMKGKKR</sequence>
<organism evidence="2 3">
    <name type="scientific">Desulforamulus profundi</name>
    <dbReference type="NCBI Taxonomy" id="1383067"/>
    <lineage>
        <taxon>Bacteria</taxon>
        <taxon>Bacillati</taxon>
        <taxon>Bacillota</taxon>
        <taxon>Clostridia</taxon>
        <taxon>Eubacteriales</taxon>
        <taxon>Peptococcaceae</taxon>
        <taxon>Desulforamulus</taxon>
    </lineage>
</organism>
<accession>A0A2C6LIY6</accession>
<evidence type="ECO:0000313" key="2">
    <source>
        <dbReference type="EMBL" id="PHJ38500.1"/>
    </source>
</evidence>
<reference evidence="2 3" key="1">
    <citation type="submission" date="2013-09" db="EMBL/GenBank/DDBJ databases">
        <title>Biodegradation of hydrocarbons in the deep terrestrial subsurface : characterization of a microbial consortium composed of two Desulfotomaculum species originating from a deep geological formation.</title>
        <authorList>
            <person name="Aullo T."/>
            <person name="Berlendis S."/>
            <person name="Lascourreges J.-F."/>
            <person name="Dessort D."/>
            <person name="Saint-Laurent S."/>
            <person name="Schraauwers B."/>
            <person name="Mas J."/>
            <person name="Magot M."/>
            <person name="Ranchou-Peyruse A."/>
        </authorList>
    </citation>
    <scope>NUCLEOTIDE SEQUENCE [LARGE SCALE GENOMIC DNA]</scope>
    <source>
        <strain evidence="2 3">Bs107</strain>
    </source>
</reference>
<dbReference type="EMBL" id="AWQQ01000049">
    <property type="protein sequence ID" value="PHJ38500.1"/>
    <property type="molecule type" value="Genomic_DNA"/>
</dbReference>
<protein>
    <recommendedName>
        <fullName evidence="1">NAD-dependent epimerase/dehydratase domain-containing protein</fullName>
    </recommendedName>
</protein>